<comment type="catalytic activity">
    <reaction evidence="1">
        <text>DNA(n) + a 2'-deoxyribonucleoside 5'-triphosphate = DNA(n+1) + diphosphate</text>
        <dbReference type="Rhea" id="RHEA:22508"/>
        <dbReference type="Rhea" id="RHEA-COMP:17339"/>
        <dbReference type="Rhea" id="RHEA-COMP:17340"/>
        <dbReference type="ChEBI" id="CHEBI:33019"/>
        <dbReference type="ChEBI" id="CHEBI:61560"/>
        <dbReference type="ChEBI" id="CHEBI:173112"/>
        <dbReference type="EC" id="2.7.7.49"/>
    </reaction>
</comment>
<feature type="compositionally biased region" description="Polar residues" evidence="2">
    <location>
        <begin position="205"/>
        <end position="215"/>
    </location>
</feature>
<dbReference type="PROSITE" id="PS50878">
    <property type="entry name" value="RT_POL"/>
    <property type="match status" value="1"/>
</dbReference>
<dbReference type="GO" id="GO:0042162">
    <property type="term" value="F:telomeric DNA binding"/>
    <property type="evidence" value="ECO:0007669"/>
    <property type="project" value="TreeGrafter"/>
</dbReference>
<dbReference type="GO" id="GO:0003720">
    <property type="term" value="F:telomerase activity"/>
    <property type="evidence" value="ECO:0007669"/>
    <property type="project" value="InterPro"/>
</dbReference>
<dbReference type="PRINTS" id="PR01365">
    <property type="entry name" value="TELOMERASERT"/>
</dbReference>
<comment type="similarity">
    <text evidence="1">Belongs to the reverse transcriptase family. Telomerase subfamily.</text>
</comment>
<dbReference type="GO" id="GO:0070034">
    <property type="term" value="F:telomerase RNA binding"/>
    <property type="evidence" value="ECO:0007669"/>
    <property type="project" value="TreeGrafter"/>
</dbReference>
<keyword evidence="1" id="KW-0479">Metal-binding</keyword>
<proteinExistence type="inferred from homology"/>
<evidence type="ECO:0000256" key="2">
    <source>
        <dbReference type="SAM" id="MobiDB-lite"/>
    </source>
</evidence>
<reference evidence="5" key="1">
    <citation type="journal article" date="2020" name="Nat. Commun.">
        <title>Genome assembly of wild tea tree DASZ reveals pedigree and selection history of tea varieties.</title>
        <authorList>
            <person name="Zhang W."/>
            <person name="Zhang Y."/>
            <person name="Qiu H."/>
            <person name="Guo Y."/>
            <person name="Wan H."/>
            <person name="Zhang X."/>
            <person name="Scossa F."/>
            <person name="Alseekh S."/>
            <person name="Zhang Q."/>
            <person name="Wang P."/>
            <person name="Xu L."/>
            <person name="Schmidt M.H."/>
            <person name="Jia X."/>
            <person name="Li D."/>
            <person name="Zhu A."/>
            <person name="Guo F."/>
            <person name="Chen W."/>
            <person name="Ni D."/>
            <person name="Usadel B."/>
            <person name="Fernie A.R."/>
            <person name="Wen W."/>
        </authorList>
    </citation>
    <scope>NUCLEOTIDE SEQUENCE [LARGE SCALE GENOMIC DNA]</scope>
    <source>
        <strain evidence="5">cv. G240</strain>
    </source>
</reference>
<dbReference type="Proteomes" id="UP000593564">
    <property type="component" value="Unassembled WGS sequence"/>
</dbReference>
<keyword evidence="1" id="KW-0808">Transferase</keyword>
<organism evidence="4 5">
    <name type="scientific">Camellia sinensis</name>
    <name type="common">Tea plant</name>
    <name type="synonym">Thea sinensis</name>
    <dbReference type="NCBI Taxonomy" id="4442"/>
    <lineage>
        <taxon>Eukaryota</taxon>
        <taxon>Viridiplantae</taxon>
        <taxon>Streptophyta</taxon>
        <taxon>Embryophyta</taxon>
        <taxon>Tracheophyta</taxon>
        <taxon>Spermatophyta</taxon>
        <taxon>Magnoliopsida</taxon>
        <taxon>eudicotyledons</taxon>
        <taxon>Gunneridae</taxon>
        <taxon>Pentapetalae</taxon>
        <taxon>asterids</taxon>
        <taxon>Ericales</taxon>
        <taxon>Theaceae</taxon>
        <taxon>Camellia</taxon>
    </lineage>
</organism>
<keyword evidence="1" id="KW-0695">RNA-directed DNA polymerase</keyword>
<feature type="compositionally biased region" description="Polar residues" evidence="2">
    <location>
        <begin position="183"/>
        <end position="195"/>
    </location>
</feature>
<keyword evidence="1" id="KW-0779">Telomere</keyword>
<comment type="subcellular location">
    <subcellularLocation>
        <location evidence="1">Nucleus</location>
    </subcellularLocation>
    <subcellularLocation>
        <location evidence="1">Chromosome</location>
        <location evidence="1">Telomere</location>
    </subcellularLocation>
</comment>
<dbReference type="GO" id="GO:0000333">
    <property type="term" value="C:telomerase catalytic core complex"/>
    <property type="evidence" value="ECO:0007669"/>
    <property type="project" value="TreeGrafter"/>
</dbReference>
<dbReference type="PANTHER" id="PTHR12066:SF0">
    <property type="entry name" value="TELOMERASE REVERSE TRANSCRIPTASE"/>
    <property type="match status" value="1"/>
</dbReference>
<comment type="function">
    <text evidence="1">Telomerase is a ribonucleoprotein enzyme essential for the replication of chromosome termini in most eukaryotes. It elongates telomeres. It is a reverse transcriptase that adds simple sequence repeats to chromosome ends by copying a template sequence within the RNA component of the enzyme.</text>
</comment>
<keyword evidence="1" id="KW-0548">Nucleotidyltransferase</keyword>
<keyword evidence="5" id="KW-1185">Reference proteome</keyword>
<dbReference type="AlphaFoldDB" id="A0A7J7HVE1"/>
<keyword evidence="1" id="KW-0460">Magnesium</keyword>
<evidence type="ECO:0000313" key="5">
    <source>
        <dbReference type="Proteomes" id="UP000593564"/>
    </source>
</evidence>
<evidence type="ECO:0000256" key="1">
    <source>
        <dbReference type="RuleBase" id="RU365061"/>
    </source>
</evidence>
<dbReference type="GO" id="GO:0000781">
    <property type="term" value="C:chromosome, telomeric region"/>
    <property type="evidence" value="ECO:0007669"/>
    <property type="project" value="UniProtKB-SubCell"/>
</dbReference>
<dbReference type="GO" id="GO:0007004">
    <property type="term" value="P:telomere maintenance via telomerase"/>
    <property type="evidence" value="ECO:0007669"/>
    <property type="project" value="TreeGrafter"/>
</dbReference>
<dbReference type="EC" id="2.7.7.49" evidence="1"/>
<dbReference type="CDD" id="cd01648">
    <property type="entry name" value="TERT"/>
    <property type="match status" value="1"/>
</dbReference>
<dbReference type="EMBL" id="JACBKZ010000003">
    <property type="protein sequence ID" value="KAF5956036.1"/>
    <property type="molecule type" value="Genomic_DNA"/>
</dbReference>
<dbReference type="GO" id="GO:0046872">
    <property type="term" value="F:metal ion binding"/>
    <property type="evidence" value="ECO:0007669"/>
    <property type="project" value="UniProtKB-KW"/>
</dbReference>
<feature type="region of interest" description="Disordered" evidence="2">
    <location>
        <begin position="183"/>
        <end position="216"/>
    </location>
</feature>
<keyword evidence="1" id="KW-0158">Chromosome</keyword>
<sequence length="692" mass="79409">MAKKRKRVPEVLWRLFHNRARTLADTVISLIPPSPPPAECRCKGRRCLGCSGQGYMSFLLRPDDPSEYRKLLTHCFVVVSDNAPPLSTFRPDCRWSQDELLWAEDTVLFAKRAPGLTRNCGIKSHQESLSGEATLCTGTDNANTEGNTNGEHQECSNQITAKSRKRLRQFSWQRHRKRRQLDIQETYSSTQCTRTMSDRERPSERPQSGLNTSGVTERGKQDVFYYRKSIWKKVMNLNDQNYRPLNDASVRNIIGKRSFGFSRVRLRPKGNGVRVLANLKASSRMPVKEHSLKVLSCGLLGKLSLHPRHVKYDTFKSVNNVLRDLHAFLKGLQMKKPEKLGSSVFDYDDVYRKLCPFLSVLKNGSTTVPSVFIVVCDVSKAFDSVNQDKLLSVMKDVIENDECLLKLSHQVVCTKKSLWVRQNIILADQDISIGSTKFTSASYHSLHGILVNQGWSRKIRKEELYFNLNEHVKQNVLQLDKKYYLQHVGIPQGSVLSSLLCSFYYGHLETNVILPFLEKNPEPSTGYMSERHDDYDASAEAARFFSRLQRGFREYNCYMNQEKCGLNFDIDQKSGITSNRVHMGDDDSTAKSYIGIIEGSLRYMRKLIKKRMHSMDVDSTFRPIFQVEKGEVEWLGLVAYIQVLKRKQSRYKELLSLLRARLIAQEKAKCVSSILKDAVDDSRSSVMWKIMY</sequence>
<dbReference type="PANTHER" id="PTHR12066">
    <property type="entry name" value="TELOMERASE REVERSE TRANSCRIPTASE"/>
    <property type="match status" value="1"/>
</dbReference>
<accession>A0A7J7HVE1</accession>
<dbReference type="InterPro" id="IPR000477">
    <property type="entry name" value="RT_dom"/>
</dbReference>
<comment type="caution">
    <text evidence="4">The sequence shown here is derived from an EMBL/GenBank/DDBJ whole genome shotgun (WGS) entry which is preliminary data.</text>
</comment>
<feature type="domain" description="Reverse transcriptase" evidence="3">
    <location>
        <begin position="248"/>
        <end position="598"/>
    </location>
</feature>
<dbReference type="InterPro" id="IPR003545">
    <property type="entry name" value="Telomerase_RT"/>
</dbReference>
<evidence type="ECO:0000313" key="4">
    <source>
        <dbReference type="EMBL" id="KAF5956036.1"/>
    </source>
</evidence>
<evidence type="ECO:0000259" key="3">
    <source>
        <dbReference type="PROSITE" id="PS50878"/>
    </source>
</evidence>
<dbReference type="Gene3D" id="1.10.357.90">
    <property type="match status" value="1"/>
</dbReference>
<gene>
    <name evidence="4" type="ORF">HYC85_008892</name>
</gene>
<protein>
    <recommendedName>
        <fullName evidence="1">Telomerase reverse transcriptase</fullName>
        <ecNumber evidence="1">2.7.7.49</ecNumber>
    </recommendedName>
    <alternativeName>
        <fullName evidence="1">Telomerase catalytic subunit</fullName>
    </alternativeName>
</protein>
<reference evidence="4 5" key="2">
    <citation type="submission" date="2020-07" db="EMBL/GenBank/DDBJ databases">
        <title>Genome assembly of wild tea tree DASZ reveals pedigree and selection history of tea varieties.</title>
        <authorList>
            <person name="Zhang W."/>
        </authorList>
    </citation>
    <scope>NUCLEOTIDE SEQUENCE [LARGE SCALE GENOMIC DNA]</scope>
    <source>
        <strain evidence="5">cv. G240</strain>
        <tissue evidence="4">Leaf</tissue>
    </source>
</reference>
<keyword evidence="1" id="KW-0539">Nucleus</keyword>
<name>A0A7J7HVE1_CAMSI</name>